<dbReference type="GO" id="GO:0003677">
    <property type="term" value="F:DNA binding"/>
    <property type="evidence" value="ECO:0007669"/>
    <property type="project" value="InterPro"/>
</dbReference>
<dbReference type="SUPFAM" id="SSF47413">
    <property type="entry name" value="lambda repressor-like DNA-binding domains"/>
    <property type="match status" value="1"/>
</dbReference>
<evidence type="ECO:0000259" key="1">
    <source>
        <dbReference type="PROSITE" id="PS50943"/>
    </source>
</evidence>
<feature type="domain" description="HTH cro/C1-type" evidence="1">
    <location>
        <begin position="20"/>
        <end position="56"/>
    </location>
</feature>
<proteinExistence type="predicted"/>
<keyword evidence="3" id="KW-1185">Reference proteome</keyword>
<comment type="caution">
    <text evidence="2">The sequence shown here is derived from an EMBL/GenBank/DDBJ whole genome shotgun (WGS) entry which is preliminary data.</text>
</comment>
<dbReference type="Gene3D" id="1.10.260.40">
    <property type="entry name" value="lambda repressor-like DNA-binding domains"/>
    <property type="match status" value="1"/>
</dbReference>
<evidence type="ECO:0000313" key="3">
    <source>
        <dbReference type="Proteomes" id="UP000272400"/>
    </source>
</evidence>
<dbReference type="AlphaFoldDB" id="A0A3N1CPC8"/>
<gene>
    <name evidence="2" type="ORF">EDD29_0534</name>
</gene>
<protein>
    <submittedName>
        <fullName evidence="2">Helix-turn-helix protein</fullName>
    </submittedName>
</protein>
<dbReference type="InterPro" id="IPR043917">
    <property type="entry name" value="DUF5753"/>
</dbReference>
<evidence type="ECO:0000313" key="2">
    <source>
        <dbReference type="EMBL" id="ROO83045.1"/>
    </source>
</evidence>
<dbReference type="Pfam" id="PF13560">
    <property type="entry name" value="HTH_31"/>
    <property type="match status" value="1"/>
</dbReference>
<accession>A0A3N1CPC8</accession>
<dbReference type="CDD" id="cd00093">
    <property type="entry name" value="HTH_XRE"/>
    <property type="match status" value="1"/>
</dbReference>
<dbReference type="EMBL" id="RJKE01000001">
    <property type="protein sequence ID" value="ROO83045.1"/>
    <property type="molecule type" value="Genomic_DNA"/>
</dbReference>
<dbReference type="InterPro" id="IPR001387">
    <property type="entry name" value="Cro/C1-type_HTH"/>
</dbReference>
<dbReference type="InterPro" id="IPR010982">
    <property type="entry name" value="Lambda_DNA-bd_dom_sf"/>
</dbReference>
<dbReference type="Proteomes" id="UP000272400">
    <property type="component" value="Unassembled WGS sequence"/>
</dbReference>
<dbReference type="Pfam" id="PF19054">
    <property type="entry name" value="DUF5753"/>
    <property type="match status" value="1"/>
</dbReference>
<name>A0A3N1CPC8_9ACTN</name>
<reference evidence="2 3" key="1">
    <citation type="submission" date="2018-11" db="EMBL/GenBank/DDBJ databases">
        <title>Sequencing the genomes of 1000 actinobacteria strains.</title>
        <authorList>
            <person name="Klenk H.-P."/>
        </authorList>
    </citation>
    <scope>NUCLEOTIDE SEQUENCE [LARGE SCALE GENOMIC DNA]</scope>
    <source>
        <strain evidence="2 3">DSM 44254</strain>
    </source>
</reference>
<sequence>MPAKREPLTLAPLRAFADELRAWREQAGLTKAELSRELRYTSQYVGQVEDCKNLPSRKFAEDCDAHFTTNGVFQRLWKTLSNTRRLAYLPKGFPEYLERERRANTMKIFSPMLVHGLFQTQETINAIMSTASDGESASGVAEQRVERQRQVFDRVSPPTIFLVLDEGILYRRIGSKEDHRDQLRHLLTLAERAHVMVQIVPQDCGYYPGLTGGFIVLTLEDGSRAAYTESAGSGVFVDEPGQTAEFDVRFDMIRGRAKSHDESLIMIRKAMENL</sequence>
<organism evidence="2 3">
    <name type="scientific">Actinocorallia herbida</name>
    <dbReference type="NCBI Taxonomy" id="58109"/>
    <lineage>
        <taxon>Bacteria</taxon>
        <taxon>Bacillati</taxon>
        <taxon>Actinomycetota</taxon>
        <taxon>Actinomycetes</taxon>
        <taxon>Streptosporangiales</taxon>
        <taxon>Thermomonosporaceae</taxon>
        <taxon>Actinocorallia</taxon>
    </lineage>
</organism>
<dbReference type="PROSITE" id="PS50943">
    <property type="entry name" value="HTH_CROC1"/>
    <property type="match status" value="1"/>
</dbReference>